<evidence type="ECO:0000313" key="2">
    <source>
        <dbReference type="Proteomes" id="UP000051335"/>
    </source>
</evidence>
<comment type="caution">
    <text evidence="1">The sequence shown here is derived from an EMBL/GenBank/DDBJ whole genome shotgun (WGS) entry which is preliminary data.</text>
</comment>
<keyword evidence="2" id="KW-1185">Reference proteome</keyword>
<accession>A0A0P9N0H1</accession>
<organism evidence="1 2">
    <name type="scientific">Pseudomonas syringae pv. coryli</name>
    <dbReference type="NCBI Taxonomy" id="317659"/>
    <lineage>
        <taxon>Bacteria</taxon>
        <taxon>Pseudomonadati</taxon>
        <taxon>Pseudomonadota</taxon>
        <taxon>Gammaproteobacteria</taxon>
        <taxon>Pseudomonadales</taxon>
        <taxon>Pseudomonadaceae</taxon>
        <taxon>Pseudomonas</taxon>
    </lineage>
</organism>
<gene>
    <name evidence="1" type="ORF">ALO75_102039</name>
</gene>
<dbReference type="PATRIC" id="fig|317659.3.peg.431"/>
<dbReference type="Proteomes" id="UP000051335">
    <property type="component" value="Unassembled WGS sequence"/>
</dbReference>
<sequence>MSTGGGFCLQDFTVTPLKRLMKLEENQVENHASSLFIADHVDWII</sequence>
<evidence type="ECO:0000313" key="1">
    <source>
        <dbReference type="EMBL" id="KPW98082.1"/>
    </source>
</evidence>
<dbReference type="AlphaFoldDB" id="A0A0P9N0H1"/>
<dbReference type="EMBL" id="LJQC01000569">
    <property type="protein sequence ID" value="KPW98082.1"/>
    <property type="molecule type" value="Genomic_DNA"/>
</dbReference>
<reference evidence="1 2" key="1">
    <citation type="submission" date="2015-09" db="EMBL/GenBank/DDBJ databases">
        <title>Genome announcement of multiple Pseudomonas syringae strains.</title>
        <authorList>
            <person name="Thakur S."/>
            <person name="Wang P.W."/>
            <person name="Gong Y."/>
            <person name="Weir B.S."/>
            <person name="Guttman D.S."/>
        </authorList>
    </citation>
    <scope>NUCLEOTIDE SEQUENCE [LARGE SCALE GENOMIC DNA]</scope>
    <source>
        <strain evidence="1 2">ICMP17001</strain>
    </source>
</reference>
<name>A0A0P9N0H1_9PSED</name>
<protein>
    <submittedName>
        <fullName evidence="1">Uncharacterized protein</fullName>
    </submittedName>
</protein>
<proteinExistence type="predicted"/>